<dbReference type="RefSeq" id="WP_205405271.1">
    <property type="nucleotide sequence ID" value="NZ_CAKKMR010000014.1"/>
</dbReference>
<dbReference type="AlphaFoldDB" id="A0AAW4GFR5"/>
<feature type="transmembrane region" description="Helical" evidence="1">
    <location>
        <begin position="75"/>
        <end position="96"/>
    </location>
</feature>
<evidence type="ECO:0008006" key="6">
    <source>
        <dbReference type="Google" id="ProtNLM"/>
    </source>
</evidence>
<keyword evidence="4" id="KW-1185">Reference proteome</keyword>
<keyword evidence="1" id="KW-1133">Transmembrane helix</keyword>
<gene>
    <name evidence="2" type="ORF">JJW18_05265</name>
    <name evidence="3" type="ORF">JJW19_05525</name>
</gene>
<reference evidence="2" key="2">
    <citation type="submission" date="2021-01" db="EMBL/GenBank/DDBJ databases">
        <authorList>
            <person name="Yu Y."/>
        </authorList>
    </citation>
    <scope>NUCLEOTIDE SEQUENCE</scope>
    <source>
        <strain evidence="2">As-5</strain>
        <strain evidence="3">As-6</strain>
    </source>
</reference>
<organism evidence="2 5">
    <name type="scientific">Stenotrophomonas lactitubi</name>
    <dbReference type="NCBI Taxonomy" id="2045214"/>
    <lineage>
        <taxon>Bacteria</taxon>
        <taxon>Pseudomonadati</taxon>
        <taxon>Pseudomonadota</taxon>
        <taxon>Gammaproteobacteria</taxon>
        <taxon>Lysobacterales</taxon>
        <taxon>Lysobacteraceae</taxon>
        <taxon>Stenotrophomonas</taxon>
    </lineage>
</organism>
<dbReference type="EMBL" id="JAFFTA010000008">
    <property type="protein sequence ID" value="MBM9912874.1"/>
    <property type="molecule type" value="Genomic_DNA"/>
</dbReference>
<proteinExistence type="predicted"/>
<comment type="caution">
    <text evidence="2">The sequence shown here is derived from an EMBL/GenBank/DDBJ whole genome shotgun (WGS) entry which is preliminary data.</text>
</comment>
<evidence type="ECO:0000313" key="3">
    <source>
        <dbReference type="EMBL" id="MBM9937598.1"/>
    </source>
</evidence>
<name>A0AAW4GFR5_9GAMM</name>
<keyword evidence="1" id="KW-0472">Membrane</keyword>
<protein>
    <recommendedName>
        <fullName evidence="6">DUF983 domain-containing protein</fullName>
    </recommendedName>
</protein>
<evidence type="ECO:0000256" key="1">
    <source>
        <dbReference type="SAM" id="Phobius"/>
    </source>
</evidence>
<reference evidence="4" key="1">
    <citation type="submission" date="2021-01" db="EMBL/GenBank/DDBJ databases">
        <title>Stenotrophomonas maltophilia.</title>
        <authorList>
            <person name="Yu Y."/>
        </authorList>
    </citation>
    <scope>NUCLEOTIDE SEQUENCE [LARGE SCALE GENOMIC DNA]</scope>
    <source>
        <strain evidence="4">As-6</strain>
    </source>
</reference>
<feature type="transmembrane region" description="Helical" evidence="1">
    <location>
        <begin position="47"/>
        <end position="69"/>
    </location>
</feature>
<dbReference type="Proteomes" id="UP000784064">
    <property type="component" value="Unassembled WGS sequence"/>
</dbReference>
<evidence type="ECO:0000313" key="5">
    <source>
        <dbReference type="Proteomes" id="UP000784064"/>
    </source>
</evidence>
<sequence length="125" mass="14110">MRLFTFACPMCAADRQRFSILSALARRPKKLCRGCGIVLRSHPSIGVYLLFLLYTQFIGLIAGLPLIWAYMEQQWMAMAALWVAALLLCHVPAMAMHARGTICRDKVDPDRSYVRAKKQASTHDP</sequence>
<evidence type="ECO:0000313" key="4">
    <source>
        <dbReference type="Proteomes" id="UP000749453"/>
    </source>
</evidence>
<dbReference type="Proteomes" id="UP000749453">
    <property type="component" value="Unassembled WGS sequence"/>
</dbReference>
<evidence type="ECO:0000313" key="2">
    <source>
        <dbReference type="EMBL" id="MBM9912874.1"/>
    </source>
</evidence>
<dbReference type="EMBL" id="JAFFTB010000008">
    <property type="protein sequence ID" value="MBM9937598.1"/>
    <property type="molecule type" value="Genomic_DNA"/>
</dbReference>
<keyword evidence="1" id="KW-0812">Transmembrane</keyword>
<accession>A0AAW4GFR5</accession>